<evidence type="ECO:0000313" key="2">
    <source>
        <dbReference type="Proteomes" id="UP000054776"/>
    </source>
</evidence>
<proteinExistence type="predicted"/>
<comment type="caution">
    <text evidence="1">The sequence shown here is derived from an EMBL/GenBank/DDBJ whole genome shotgun (WGS) entry which is preliminary data.</text>
</comment>
<gene>
    <name evidence="1" type="ORF">T01_9622</name>
</gene>
<sequence>MAPFIFFLLASSNGFVDFYQKYLFLFVTIEENCQLAVLIHLLRAGLLQISRPEHVAICHTVCEAHVDIFDRYMYTYMYTVIKKFCRVTIVVIADDKGKAHFVYCTLKDCILRIIIPVDLGKVMHLTKLCTYQLFYRIINYRKFRKK</sequence>
<accession>A0A0V1BTX4</accession>
<reference evidence="1 2" key="1">
    <citation type="submission" date="2015-01" db="EMBL/GenBank/DDBJ databases">
        <title>Evolution of Trichinella species and genotypes.</title>
        <authorList>
            <person name="Korhonen P.K."/>
            <person name="Edoardo P."/>
            <person name="Giuseppe L.R."/>
            <person name="Gasser R.B."/>
        </authorList>
    </citation>
    <scope>NUCLEOTIDE SEQUENCE [LARGE SCALE GENOMIC DNA]</scope>
    <source>
        <strain evidence="1">ISS3</strain>
    </source>
</reference>
<organism evidence="1 2">
    <name type="scientific">Trichinella spiralis</name>
    <name type="common">Trichina worm</name>
    <dbReference type="NCBI Taxonomy" id="6334"/>
    <lineage>
        <taxon>Eukaryota</taxon>
        <taxon>Metazoa</taxon>
        <taxon>Ecdysozoa</taxon>
        <taxon>Nematoda</taxon>
        <taxon>Enoplea</taxon>
        <taxon>Dorylaimia</taxon>
        <taxon>Trichinellida</taxon>
        <taxon>Trichinellidae</taxon>
        <taxon>Trichinella</taxon>
    </lineage>
</organism>
<dbReference type="EMBL" id="JYDH01000011">
    <property type="protein sequence ID" value="KRY40661.1"/>
    <property type="molecule type" value="Genomic_DNA"/>
</dbReference>
<protein>
    <submittedName>
        <fullName evidence="1">Uncharacterized protein</fullName>
    </submittedName>
</protein>
<dbReference type="Proteomes" id="UP000054776">
    <property type="component" value="Unassembled WGS sequence"/>
</dbReference>
<keyword evidence="2" id="KW-1185">Reference proteome</keyword>
<evidence type="ECO:0000313" key="1">
    <source>
        <dbReference type="EMBL" id="KRY40661.1"/>
    </source>
</evidence>
<name>A0A0V1BTX4_TRISP</name>
<dbReference type="InParanoid" id="A0A0V1BTX4"/>
<dbReference type="AlphaFoldDB" id="A0A0V1BTX4"/>